<dbReference type="KEGG" id="eiv:EIN_355580"/>
<name>L7FN79_ENTIV</name>
<keyword evidence="2" id="KW-1185">Reference proteome</keyword>
<dbReference type="VEuPathDB" id="AmoebaDB:EIN_355580"/>
<organism evidence="1 2">
    <name type="scientific">Entamoeba invadens IP1</name>
    <dbReference type="NCBI Taxonomy" id="370355"/>
    <lineage>
        <taxon>Eukaryota</taxon>
        <taxon>Amoebozoa</taxon>
        <taxon>Evosea</taxon>
        <taxon>Archamoebae</taxon>
        <taxon>Mastigamoebida</taxon>
        <taxon>Entamoebidae</taxon>
        <taxon>Entamoeba</taxon>
    </lineage>
</organism>
<gene>
    <name evidence="1" type="ORF">EIN_355580</name>
</gene>
<reference evidence="1 2" key="1">
    <citation type="submission" date="2012-10" db="EMBL/GenBank/DDBJ databases">
        <authorList>
            <person name="Zafar N."/>
            <person name="Inman J."/>
            <person name="Hall N."/>
            <person name="Lorenzi H."/>
            <person name="Caler E."/>
        </authorList>
    </citation>
    <scope>NUCLEOTIDE SEQUENCE [LARGE SCALE GENOMIC DNA]</scope>
    <source>
        <strain evidence="1 2">IP1</strain>
    </source>
</reference>
<evidence type="ECO:0000313" key="1">
    <source>
        <dbReference type="EMBL" id="ELP92537.1"/>
    </source>
</evidence>
<protein>
    <submittedName>
        <fullName evidence="1">Uncharacterized protein</fullName>
    </submittedName>
</protein>
<dbReference type="EMBL" id="KB206358">
    <property type="protein sequence ID" value="ELP92537.1"/>
    <property type="molecule type" value="Genomic_DNA"/>
</dbReference>
<accession>L7FN79</accession>
<evidence type="ECO:0000313" key="2">
    <source>
        <dbReference type="Proteomes" id="UP000014680"/>
    </source>
</evidence>
<dbReference type="Proteomes" id="UP000014680">
    <property type="component" value="Unassembled WGS sequence"/>
</dbReference>
<dbReference type="GeneID" id="14891540"/>
<dbReference type="RefSeq" id="XP_004259308.1">
    <property type="nucleotide sequence ID" value="XM_004259260.1"/>
</dbReference>
<sequence length="553" mass="63794">MKHLEPVYLMNVILYLDSISTATKLLYVSHSTQSAIARLKTNPTFPNTSIISLSTIFNYFPGLEQLSYPYSSLHYQLTPQLFNKFETYESQNKNEMTSIPSTPKKIFLKMRTLSIDVGVFLSENSVVTSNNFPRLEQLKLFVPKNFGLPDYQLGIAAKKFESLLQCRLLQKIYIVVATLDDFELFVQLTLLGGLERRRVVFDFPDFVDSPLMQKFPENWAVVTSVLNQNIFSSNNRVIFRNKDPKNMIRFSVNGLFNKEINVLNTIPTIKVLSLGLFKKCKLESNVVDLTSFVFLVKLELTAKVGYPVEKVLLPPNLESFKLIGCVNEIDFSTNKVNSIEVDGHISYIKINECVNSISYTYSNMYNRSDNTCTITVDKKIDVLELKPVDRVSINDKLNLIFKGEEISNIRIPSMRFFEAIVNVKMDVKNRIKRLEICQGDYWNVHLNVDIVTKKINPMDFILEFNETCFHNNFDIKGCDIENITLINKNPFIPYNSTIYGIDLPKTLKTLKLINYSKEVDKIRYLWLMNSKDIKPSFLSQFFHTKKPLKDTTN</sequence>
<proteinExistence type="predicted"/>
<dbReference type="AlphaFoldDB" id="L7FN79"/>